<accession>A0A382H6C8</accession>
<reference evidence="1" key="1">
    <citation type="submission" date="2018-05" db="EMBL/GenBank/DDBJ databases">
        <authorList>
            <person name="Lanie J.A."/>
            <person name="Ng W.-L."/>
            <person name="Kazmierczak K.M."/>
            <person name="Andrzejewski T.M."/>
            <person name="Davidsen T.M."/>
            <person name="Wayne K.J."/>
            <person name="Tettelin H."/>
            <person name="Glass J.I."/>
            <person name="Rusch D."/>
            <person name="Podicherti R."/>
            <person name="Tsui H.-C.T."/>
            <person name="Winkler M.E."/>
        </authorList>
    </citation>
    <scope>NUCLEOTIDE SEQUENCE</scope>
</reference>
<dbReference type="AlphaFoldDB" id="A0A382H6C8"/>
<dbReference type="EMBL" id="UINC01059445">
    <property type="protein sequence ID" value="SVB82858.1"/>
    <property type="molecule type" value="Genomic_DNA"/>
</dbReference>
<evidence type="ECO:0000313" key="1">
    <source>
        <dbReference type="EMBL" id="SVB82858.1"/>
    </source>
</evidence>
<feature type="non-terminal residue" evidence="1">
    <location>
        <position position="1"/>
    </location>
</feature>
<gene>
    <name evidence="1" type="ORF">METZ01_LOCUS235712</name>
</gene>
<protein>
    <submittedName>
        <fullName evidence="1">Uncharacterized protein</fullName>
    </submittedName>
</protein>
<name>A0A382H6C8_9ZZZZ</name>
<sequence>FSNKNQKKEKKIFLFLNIKDED</sequence>
<organism evidence="1">
    <name type="scientific">marine metagenome</name>
    <dbReference type="NCBI Taxonomy" id="408172"/>
    <lineage>
        <taxon>unclassified sequences</taxon>
        <taxon>metagenomes</taxon>
        <taxon>ecological metagenomes</taxon>
    </lineage>
</organism>
<proteinExistence type="predicted"/>